<evidence type="ECO:0000259" key="9">
    <source>
        <dbReference type="Pfam" id="PF10531"/>
    </source>
</evidence>
<evidence type="ECO:0000256" key="4">
    <source>
        <dbReference type="ARBA" id="ARBA00022737"/>
    </source>
</evidence>
<evidence type="ECO:0000259" key="10">
    <source>
        <dbReference type="Pfam" id="PF13375"/>
    </source>
</evidence>
<keyword evidence="3" id="KW-0479">Metal-binding</keyword>
<dbReference type="InterPro" id="IPR037225">
    <property type="entry name" value="Nuo51_FMN-bd_sf"/>
</dbReference>
<dbReference type="Pfam" id="PF13375">
    <property type="entry name" value="RnfC_N"/>
    <property type="match status" value="1"/>
</dbReference>
<feature type="domain" description="NADH-ubiquinone oxidoreductase 51kDa subunit FMN-binding" evidence="8">
    <location>
        <begin position="11"/>
        <end position="151"/>
    </location>
</feature>
<organism evidence="11 12">
    <name type="scientific">Clostridium disporicum</name>
    <dbReference type="NCBI Taxonomy" id="84024"/>
    <lineage>
        <taxon>Bacteria</taxon>
        <taxon>Bacillati</taxon>
        <taxon>Bacillota</taxon>
        <taxon>Clostridia</taxon>
        <taxon>Eubacteriales</taxon>
        <taxon>Clostridiaceae</taxon>
        <taxon>Clostridium</taxon>
    </lineage>
</organism>
<evidence type="ECO:0000256" key="1">
    <source>
        <dbReference type="ARBA" id="ARBA00022448"/>
    </source>
</evidence>
<dbReference type="AlphaFoldDB" id="A0A174LBA2"/>
<sequence length="442" mass="48221">MVLQELKDLLKESGIVGAGGAGFPTYAKLSYDVNTVILNGAECEPLFRVDQNLLATHTDEILTGLSLVVEAVGAKEGILAYKEHYHDADEAIERVIYKYPRLRKKLLKDGYPAGDEVVLVYETTGMVVPQGGIPINVGAMVMNVETALNVYNAVEKKEPVTYKYLTVGGAVNEPKTLRVPIGTKFGDLLKEAGGPSIDSYKLLVGGPMTGVIGNLNDTVTKTTKGIFVLPMDNPIIELREYRLKIALKRAMGVCSQCRMCTDLCPRNLLGHSIEPHKIMNSLAFGLDYNSEVFVNALACCECNLCSAYSCHQGLNPKAIIADLKGRLRANGVKLAKVDSKVKEEKEFRRVPVGRVVARLKLTQYNVDAPLNEMTLEPNILTIKARQSIGAPVTFNVNKGDKVTSGQVIGSIDEKSLGVFLHSPIDGIISEINKDYLVIRREG</sequence>
<feature type="domain" description="RnfC Barrel sandwich hybrid" evidence="10">
    <location>
        <begin position="368"/>
        <end position="434"/>
    </location>
</feature>
<dbReference type="Pfam" id="PF01512">
    <property type="entry name" value="Complex1_51K"/>
    <property type="match status" value="1"/>
</dbReference>
<keyword evidence="2" id="KW-0004">4Fe-4S</keyword>
<keyword evidence="4" id="KW-0677">Repeat</keyword>
<dbReference type="InterPro" id="IPR019554">
    <property type="entry name" value="Soluble_ligand-bd"/>
</dbReference>
<evidence type="ECO:0000256" key="2">
    <source>
        <dbReference type="ARBA" id="ARBA00022485"/>
    </source>
</evidence>
<name>A0A174LBA2_9CLOT</name>
<keyword evidence="5" id="KW-0249">Electron transport</keyword>
<dbReference type="InterPro" id="IPR017054">
    <property type="entry name" value="PduS"/>
</dbReference>
<dbReference type="Pfam" id="PF13534">
    <property type="entry name" value="Fer4_17"/>
    <property type="match status" value="1"/>
</dbReference>
<dbReference type="GO" id="GO:0009055">
    <property type="term" value="F:electron transfer activity"/>
    <property type="evidence" value="ECO:0007669"/>
    <property type="project" value="InterPro"/>
</dbReference>
<dbReference type="SUPFAM" id="SSF46548">
    <property type="entry name" value="alpha-helical ferredoxin"/>
    <property type="match status" value="1"/>
</dbReference>
<dbReference type="SUPFAM" id="SSF142984">
    <property type="entry name" value="Nqo1 middle domain-like"/>
    <property type="match status" value="1"/>
</dbReference>
<evidence type="ECO:0000256" key="7">
    <source>
        <dbReference type="ARBA" id="ARBA00023014"/>
    </source>
</evidence>
<dbReference type="InterPro" id="IPR017900">
    <property type="entry name" value="4Fe4S_Fe_S_CS"/>
</dbReference>
<accession>A0A174LBA2</accession>
<dbReference type="PANTHER" id="PTHR43034">
    <property type="entry name" value="ION-TRANSLOCATING OXIDOREDUCTASE COMPLEX SUBUNIT C"/>
    <property type="match status" value="1"/>
</dbReference>
<keyword evidence="1" id="KW-0813">Transport</keyword>
<dbReference type="Gene3D" id="3.40.50.11540">
    <property type="entry name" value="NADH-ubiquinone oxidoreductase 51kDa subunit"/>
    <property type="match status" value="1"/>
</dbReference>
<evidence type="ECO:0000313" key="12">
    <source>
        <dbReference type="Proteomes" id="UP000095594"/>
    </source>
</evidence>
<dbReference type="PROSITE" id="PS00198">
    <property type="entry name" value="4FE4S_FER_1"/>
    <property type="match status" value="1"/>
</dbReference>
<dbReference type="OrthoDB" id="9767754at2"/>
<protein>
    <submittedName>
        <fullName evidence="11">Respiratory-chain NADH dehydrogenase domain-containing protein</fullName>
    </submittedName>
</protein>
<dbReference type="GO" id="GO:0016020">
    <property type="term" value="C:membrane"/>
    <property type="evidence" value="ECO:0007669"/>
    <property type="project" value="InterPro"/>
</dbReference>
<keyword evidence="6" id="KW-0408">Iron</keyword>
<proteinExistence type="predicted"/>
<dbReference type="Gene3D" id="2.40.50.100">
    <property type="match status" value="1"/>
</dbReference>
<dbReference type="Pfam" id="PF10531">
    <property type="entry name" value="SLBB"/>
    <property type="match status" value="1"/>
</dbReference>
<gene>
    <name evidence="11" type="primary">rnfC_2</name>
    <name evidence="11" type="ORF">ERS852471_03182</name>
</gene>
<dbReference type="PANTHER" id="PTHR43034:SF2">
    <property type="entry name" value="ION-TRANSLOCATING OXIDOREDUCTASE COMPLEX SUBUNIT C"/>
    <property type="match status" value="1"/>
</dbReference>
<evidence type="ECO:0000259" key="8">
    <source>
        <dbReference type="Pfam" id="PF01512"/>
    </source>
</evidence>
<evidence type="ECO:0000256" key="6">
    <source>
        <dbReference type="ARBA" id="ARBA00023004"/>
    </source>
</evidence>
<keyword evidence="7" id="KW-0411">Iron-sulfur</keyword>
<dbReference type="InterPro" id="IPR011538">
    <property type="entry name" value="Nuo51_FMN-bd"/>
</dbReference>
<evidence type="ECO:0000256" key="5">
    <source>
        <dbReference type="ARBA" id="ARBA00022982"/>
    </source>
</evidence>
<dbReference type="Proteomes" id="UP000095594">
    <property type="component" value="Unassembled WGS sequence"/>
</dbReference>
<dbReference type="GO" id="GO:0051539">
    <property type="term" value="F:4 iron, 4 sulfur cluster binding"/>
    <property type="evidence" value="ECO:0007669"/>
    <property type="project" value="UniProtKB-KW"/>
</dbReference>
<dbReference type="RefSeq" id="WP_055268273.1">
    <property type="nucleotide sequence ID" value="NZ_CABIXQ010000031.1"/>
</dbReference>
<reference evidence="11 12" key="1">
    <citation type="submission" date="2015-09" db="EMBL/GenBank/DDBJ databases">
        <authorList>
            <consortium name="Pathogen Informatics"/>
        </authorList>
    </citation>
    <scope>NUCLEOTIDE SEQUENCE [LARGE SCALE GENOMIC DNA]</scope>
    <source>
        <strain evidence="11 12">2789STDY5834856</strain>
    </source>
</reference>
<dbReference type="Gene3D" id="3.10.20.600">
    <property type="match status" value="1"/>
</dbReference>
<dbReference type="SUPFAM" id="SSF142019">
    <property type="entry name" value="Nqo1 FMN-binding domain-like"/>
    <property type="match status" value="1"/>
</dbReference>
<feature type="domain" description="Soluble ligand binding" evidence="9">
    <location>
        <begin position="165"/>
        <end position="211"/>
    </location>
</feature>
<dbReference type="InterPro" id="IPR026902">
    <property type="entry name" value="RnfC_N"/>
</dbReference>
<dbReference type="PIRSF" id="PIRSF036408">
    <property type="entry name" value="PduS_prd"/>
    <property type="match status" value="1"/>
</dbReference>
<dbReference type="GO" id="GO:0046872">
    <property type="term" value="F:metal ion binding"/>
    <property type="evidence" value="ECO:0007669"/>
    <property type="project" value="UniProtKB-KW"/>
</dbReference>
<dbReference type="InterPro" id="IPR010208">
    <property type="entry name" value="Ion_transpt_RnfC/RsxC"/>
</dbReference>
<dbReference type="EMBL" id="CYZX01000031">
    <property type="protein sequence ID" value="CUP19797.1"/>
    <property type="molecule type" value="Genomic_DNA"/>
</dbReference>
<evidence type="ECO:0000313" key="11">
    <source>
        <dbReference type="EMBL" id="CUP19797.1"/>
    </source>
</evidence>
<evidence type="ECO:0000256" key="3">
    <source>
        <dbReference type="ARBA" id="ARBA00022723"/>
    </source>
</evidence>